<dbReference type="InterPro" id="IPR011051">
    <property type="entry name" value="RmlC_Cupin_sf"/>
</dbReference>
<evidence type="ECO:0000256" key="2">
    <source>
        <dbReference type="ARBA" id="ARBA00023125"/>
    </source>
</evidence>
<dbReference type="InterPro" id="IPR014710">
    <property type="entry name" value="RmlC-like_jellyroll"/>
</dbReference>
<dbReference type="SUPFAM" id="SSF46689">
    <property type="entry name" value="Homeodomain-like"/>
    <property type="match status" value="2"/>
</dbReference>
<dbReference type="PANTHER" id="PTHR43280">
    <property type="entry name" value="ARAC-FAMILY TRANSCRIPTIONAL REGULATOR"/>
    <property type="match status" value="1"/>
</dbReference>
<evidence type="ECO:0000256" key="1">
    <source>
        <dbReference type="ARBA" id="ARBA00023015"/>
    </source>
</evidence>
<organism evidence="5 6">
    <name type="scientific">Candidatus Paraprevotella stercoravium</name>
    <dbReference type="NCBI Taxonomy" id="2838725"/>
    <lineage>
        <taxon>Bacteria</taxon>
        <taxon>Pseudomonadati</taxon>
        <taxon>Bacteroidota</taxon>
        <taxon>Bacteroidia</taxon>
        <taxon>Bacteroidales</taxon>
        <taxon>Prevotellaceae</taxon>
        <taxon>Paraprevotella</taxon>
    </lineage>
</organism>
<reference evidence="5" key="2">
    <citation type="submission" date="2021-04" db="EMBL/GenBank/DDBJ databases">
        <authorList>
            <person name="Gilroy R."/>
        </authorList>
    </citation>
    <scope>NUCLEOTIDE SEQUENCE</scope>
    <source>
        <strain evidence="5">G3-2149</strain>
    </source>
</reference>
<dbReference type="InterPro" id="IPR018060">
    <property type="entry name" value="HTH_AraC"/>
</dbReference>
<dbReference type="EMBL" id="JAHLFU010000008">
    <property type="protein sequence ID" value="MBU3852252.1"/>
    <property type="molecule type" value="Genomic_DNA"/>
</dbReference>
<accession>A0A9E2L3H6</accession>
<dbReference type="AlphaFoldDB" id="A0A9E2L3H6"/>
<dbReference type="Proteomes" id="UP000823865">
    <property type="component" value="Unassembled WGS sequence"/>
</dbReference>
<dbReference type="Gene3D" id="2.60.120.10">
    <property type="entry name" value="Jelly Rolls"/>
    <property type="match status" value="1"/>
</dbReference>
<sequence>MSILERKIVHGLATVCSHISYPRFVLPLHKHVEYEIMLFTQGNGKQFVGEGVSEYKTGDIAFIGSNVPHLHLCHTKLNSASTVSSLEDEWSAGEAIQFRPDIFPEQMKDIPDYRFIYDLLQKSQYGIRFYDEGLFETMLELMQIFDSSGYTSRLICLFRMLEKLHESQHFKLLSDTAYNQANPIPDVKEPVNKVYTYLYNHFKEKVTLEEIAEFIKQNPSALCRHFKQRTDKSIFQCLAEIRIEHACKLLTYSKMNVSQVAYESGYNSVAHFIAQFEKITKQTPSEYRMQMKW</sequence>
<dbReference type="GO" id="GO:0003700">
    <property type="term" value="F:DNA-binding transcription factor activity"/>
    <property type="evidence" value="ECO:0007669"/>
    <property type="project" value="InterPro"/>
</dbReference>
<dbReference type="Pfam" id="PF02311">
    <property type="entry name" value="AraC_binding"/>
    <property type="match status" value="1"/>
</dbReference>
<evidence type="ECO:0000313" key="5">
    <source>
        <dbReference type="EMBL" id="MBU3852252.1"/>
    </source>
</evidence>
<dbReference type="PROSITE" id="PS00041">
    <property type="entry name" value="HTH_ARAC_FAMILY_1"/>
    <property type="match status" value="1"/>
</dbReference>
<keyword evidence="1" id="KW-0805">Transcription regulation</keyword>
<evidence type="ECO:0000256" key="3">
    <source>
        <dbReference type="ARBA" id="ARBA00023163"/>
    </source>
</evidence>
<dbReference type="PANTHER" id="PTHR43280:SF34">
    <property type="entry name" value="ARAC-FAMILY TRANSCRIPTIONAL REGULATOR"/>
    <property type="match status" value="1"/>
</dbReference>
<dbReference type="SUPFAM" id="SSF51182">
    <property type="entry name" value="RmlC-like cupins"/>
    <property type="match status" value="1"/>
</dbReference>
<name>A0A9E2L3H6_9BACT</name>
<dbReference type="PROSITE" id="PS01124">
    <property type="entry name" value="HTH_ARAC_FAMILY_2"/>
    <property type="match status" value="1"/>
</dbReference>
<dbReference type="InterPro" id="IPR018062">
    <property type="entry name" value="HTH_AraC-typ_CS"/>
</dbReference>
<dbReference type="Gene3D" id="1.10.10.60">
    <property type="entry name" value="Homeodomain-like"/>
    <property type="match status" value="2"/>
</dbReference>
<keyword evidence="3" id="KW-0804">Transcription</keyword>
<evidence type="ECO:0000313" key="6">
    <source>
        <dbReference type="Proteomes" id="UP000823865"/>
    </source>
</evidence>
<reference evidence="5" key="1">
    <citation type="journal article" date="2021" name="PeerJ">
        <title>Extensive microbial diversity within the chicken gut microbiome revealed by metagenomics and culture.</title>
        <authorList>
            <person name="Gilroy R."/>
            <person name="Ravi A."/>
            <person name="Getino M."/>
            <person name="Pursley I."/>
            <person name="Horton D.L."/>
            <person name="Alikhan N.F."/>
            <person name="Baker D."/>
            <person name="Gharbi K."/>
            <person name="Hall N."/>
            <person name="Watson M."/>
            <person name="Adriaenssens E.M."/>
            <person name="Foster-Nyarko E."/>
            <person name="Jarju S."/>
            <person name="Secka A."/>
            <person name="Antonio M."/>
            <person name="Oren A."/>
            <person name="Chaudhuri R.R."/>
            <person name="La Ragione R."/>
            <person name="Hildebrand F."/>
            <person name="Pallen M.J."/>
        </authorList>
    </citation>
    <scope>NUCLEOTIDE SEQUENCE</scope>
    <source>
        <strain evidence="5">G3-2149</strain>
    </source>
</reference>
<dbReference type="GO" id="GO:0043565">
    <property type="term" value="F:sequence-specific DNA binding"/>
    <property type="evidence" value="ECO:0007669"/>
    <property type="project" value="InterPro"/>
</dbReference>
<evidence type="ECO:0000259" key="4">
    <source>
        <dbReference type="PROSITE" id="PS01124"/>
    </source>
</evidence>
<protein>
    <submittedName>
        <fullName evidence="5">AraC family transcriptional regulator</fullName>
    </submittedName>
</protein>
<dbReference type="InterPro" id="IPR003313">
    <property type="entry name" value="AraC-bd"/>
</dbReference>
<keyword evidence="2" id="KW-0238">DNA-binding</keyword>
<comment type="caution">
    <text evidence="5">The sequence shown here is derived from an EMBL/GenBank/DDBJ whole genome shotgun (WGS) entry which is preliminary data.</text>
</comment>
<gene>
    <name evidence="5" type="ORF">H9789_00210</name>
</gene>
<proteinExistence type="predicted"/>
<dbReference type="PRINTS" id="PR00032">
    <property type="entry name" value="HTHARAC"/>
</dbReference>
<dbReference type="SMART" id="SM00342">
    <property type="entry name" value="HTH_ARAC"/>
    <property type="match status" value="1"/>
</dbReference>
<dbReference type="InterPro" id="IPR020449">
    <property type="entry name" value="Tscrpt_reg_AraC-type_HTH"/>
</dbReference>
<dbReference type="Pfam" id="PF12833">
    <property type="entry name" value="HTH_18"/>
    <property type="match status" value="1"/>
</dbReference>
<dbReference type="InterPro" id="IPR009057">
    <property type="entry name" value="Homeodomain-like_sf"/>
</dbReference>
<feature type="domain" description="HTH araC/xylS-type" evidence="4">
    <location>
        <begin position="192"/>
        <end position="290"/>
    </location>
</feature>